<evidence type="ECO:0000313" key="2">
    <source>
        <dbReference type="Proteomes" id="UP000318080"/>
    </source>
</evidence>
<name>A0A540R9Q4_9CORY</name>
<comment type="caution">
    <text evidence="1">The sequence shown here is derived from an EMBL/GenBank/DDBJ whole genome shotgun (WGS) entry which is preliminary data.</text>
</comment>
<sequence>MLAEAATQPSDAPSRDFAQLFAAAPLTDAQFAAVEWVAIAMNVTNRVSIPSHHFVKEQSFE</sequence>
<evidence type="ECO:0008006" key="3">
    <source>
        <dbReference type="Google" id="ProtNLM"/>
    </source>
</evidence>
<protein>
    <recommendedName>
        <fullName evidence="3">Alkylhydroperoxidase</fullName>
    </recommendedName>
</protein>
<gene>
    <name evidence="1" type="ORF">EJK80_02520</name>
</gene>
<dbReference type="EMBL" id="VHIR01000002">
    <property type="protein sequence ID" value="TQE44470.1"/>
    <property type="molecule type" value="Genomic_DNA"/>
</dbReference>
<dbReference type="Proteomes" id="UP000318080">
    <property type="component" value="Unassembled WGS sequence"/>
</dbReference>
<dbReference type="RefSeq" id="WP_066490215.1">
    <property type="nucleotide sequence ID" value="NZ_VHIR01000002.1"/>
</dbReference>
<evidence type="ECO:0000313" key="1">
    <source>
        <dbReference type="EMBL" id="TQE44470.1"/>
    </source>
</evidence>
<accession>A0A540R9Q4</accession>
<reference evidence="1 2" key="1">
    <citation type="submission" date="2019-06" db="EMBL/GenBank/DDBJ databases">
        <title>Draft genome of C. phoceense Strain 272.</title>
        <authorList>
            <person name="Pacheco L.G.C."/>
            <person name="Barberis C.M."/>
            <person name="Almuzara M.N."/>
            <person name="Traglia G.M."/>
            <person name="Santos C.S."/>
            <person name="Rocha D.J.P.G."/>
            <person name="Aguiar E.R.G.R."/>
            <person name="Vay C.A."/>
        </authorList>
    </citation>
    <scope>NUCLEOTIDE SEQUENCE [LARGE SCALE GENOMIC DNA]</scope>
    <source>
        <strain evidence="1 2">272</strain>
    </source>
</reference>
<keyword evidence="2" id="KW-1185">Reference proteome</keyword>
<dbReference type="AlphaFoldDB" id="A0A540R9Q4"/>
<organism evidence="1 2">
    <name type="scientific">Corynebacterium phoceense</name>
    <dbReference type="NCBI Taxonomy" id="1686286"/>
    <lineage>
        <taxon>Bacteria</taxon>
        <taxon>Bacillati</taxon>
        <taxon>Actinomycetota</taxon>
        <taxon>Actinomycetes</taxon>
        <taxon>Mycobacteriales</taxon>
        <taxon>Corynebacteriaceae</taxon>
        <taxon>Corynebacterium</taxon>
    </lineage>
</organism>
<proteinExistence type="predicted"/>